<feature type="compositionally biased region" description="Basic and acidic residues" evidence="2">
    <location>
        <begin position="133"/>
        <end position="142"/>
    </location>
</feature>
<keyword evidence="4" id="KW-1185">Reference proteome</keyword>
<evidence type="ECO:0000256" key="1">
    <source>
        <dbReference type="SAM" id="Coils"/>
    </source>
</evidence>
<sequence length="281" mass="31360">MKSKGAAGKRELLQKEVEGGRENENVNSVVRVCEDALGEKVEEQYKSTRKPSLVEVSDSSVGNLDVPVEEPKKARAKRNLKTARAVAGSVECGVEKMKSKGATGKRELLQKEVEAGRENENVNSVVRVCDDAPGEKVEEHKSTRNRSLVEVSDSSVGNLDAPVEEPKNTRLTRNPKNARAVTGNVEKKKSDGVTEKRELLQKEVGDGRKKEKVNSGDGNWPDLNNMTLGEWFDFLEVHLPKQIIDETEEIIDSMMQKAERLREYIAEMQQQNNKGKMAMEE</sequence>
<dbReference type="Gramene" id="C.cajan_19961.t">
    <property type="protein sequence ID" value="C.cajan_19961.t.cds1"/>
    <property type="gene ID" value="C.cajan_19961"/>
</dbReference>
<name>A0A151UAG8_CAJCA</name>
<reference evidence="3 4" key="1">
    <citation type="journal article" date="2012" name="Nat. Biotechnol.">
        <title>Draft genome sequence of pigeonpea (Cajanus cajan), an orphan legume crop of resource-poor farmers.</title>
        <authorList>
            <person name="Varshney R.K."/>
            <person name="Chen W."/>
            <person name="Li Y."/>
            <person name="Bharti A.K."/>
            <person name="Saxena R.K."/>
            <person name="Schlueter J.A."/>
            <person name="Donoghue M.T."/>
            <person name="Azam S."/>
            <person name="Fan G."/>
            <person name="Whaley A.M."/>
            <person name="Farmer A.D."/>
            <person name="Sheridan J."/>
            <person name="Iwata A."/>
            <person name="Tuteja R."/>
            <person name="Penmetsa R.V."/>
            <person name="Wu W."/>
            <person name="Upadhyaya H.D."/>
            <person name="Yang S.P."/>
            <person name="Shah T."/>
            <person name="Saxena K.B."/>
            <person name="Michael T."/>
            <person name="McCombie W.R."/>
            <person name="Yang B."/>
            <person name="Zhang G."/>
            <person name="Yang H."/>
            <person name="Wang J."/>
            <person name="Spillane C."/>
            <person name="Cook D.R."/>
            <person name="May G.D."/>
            <person name="Xu X."/>
            <person name="Jackson S.A."/>
        </authorList>
    </citation>
    <scope>NUCLEOTIDE SEQUENCE [LARGE SCALE GENOMIC DNA]</scope>
    <source>
        <strain evidence="4">cv. Asha</strain>
    </source>
</reference>
<protein>
    <submittedName>
        <fullName evidence="3">FHA domain-containing protein At4g14490</fullName>
    </submittedName>
</protein>
<evidence type="ECO:0000313" key="3">
    <source>
        <dbReference type="EMBL" id="KYP76315.1"/>
    </source>
</evidence>
<dbReference type="AlphaFoldDB" id="A0A151UAG8"/>
<feature type="compositionally biased region" description="Basic and acidic residues" evidence="2">
    <location>
        <begin position="8"/>
        <end position="21"/>
    </location>
</feature>
<feature type="region of interest" description="Disordered" evidence="2">
    <location>
        <begin position="1"/>
        <end position="21"/>
    </location>
</feature>
<accession>A0A151UAG8</accession>
<feature type="coiled-coil region" evidence="1">
    <location>
        <begin position="244"/>
        <end position="281"/>
    </location>
</feature>
<proteinExistence type="predicted"/>
<dbReference type="EMBL" id="CM003603">
    <property type="protein sequence ID" value="KYP76315.1"/>
    <property type="molecule type" value="Genomic_DNA"/>
</dbReference>
<feature type="region of interest" description="Disordered" evidence="2">
    <location>
        <begin position="45"/>
        <end position="75"/>
    </location>
</feature>
<organism evidence="3 4">
    <name type="scientific">Cajanus cajan</name>
    <name type="common">Pigeon pea</name>
    <name type="synonym">Cajanus indicus</name>
    <dbReference type="NCBI Taxonomy" id="3821"/>
    <lineage>
        <taxon>Eukaryota</taxon>
        <taxon>Viridiplantae</taxon>
        <taxon>Streptophyta</taxon>
        <taxon>Embryophyta</taxon>
        <taxon>Tracheophyta</taxon>
        <taxon>Spermatophyta</taxon>
        <taxon>Magnoliopsida</taxon>
        <taxon>eudicotyledons</taxon>
        <taxon>Gunneridae</taxon>
        <taxon>Pentapetalae</taxon>
        <taxon>rosids</taxon>
        <taxon>fabids</taxon>
        <taxon>Fabales</taxon>
        <taxon>Fabaceae</taxon>
        <taxon>Papilionoideae</taxon>
        <taxon>50 kb inversion clade</taxon>
        <taxon>NPAAA clade</taxon>
        <taxon>indigoferoid/millettioid clade</taxon>
        <taxon>Phaseoleae</taxon>
        <taxon>Cajanus</taxon>
    </lineage>
</organism>
<gene>
    <name evidence="3" type="ORF">KK1_020549</name>
</gene>
<evidence type="ECO:0000256" key="2">
    <source>
        <dbReference type="SAM" id="MobiDB-lite"/>
    </source>
</evidence>
<evidence type="ECO:0000313" key="4">
    <source>
        <dbReference type="Proteomes" id="UP000075243"/>
    </source>
</evidence>
<feature type="region of interest" description="Disordered" evidence="2">
    <location>
        <begin position="133"/>
        <end position="175"/>
    </location>
</feature>
<dbReference type="Proteomes" id="UP000075243">
    <property type="component" value="Chromosome 1"/>
</dbReference>
<keyword evidence="1" id="KW-0175">Coiled coil</keyword>